<comment type="caution">
    <text evidence="2">The sequence shown here is derived from an EMBL/GenBank/DDBJ whole genome shotgun (WGS) entry which is preliminary data.</text>
</comment>
<dbReference type="EMBL" id="VHSH01000008">
    <property type="protein sequence ID" value="TQV76262.1"/>
    <property type="molecule type" value="Genomic_DNA"/>
</dbReference>
<reference evidence="2 3" key="1">
    <citation type="submission" date="2019-06" db="EMBL/GenBank/DDBJ databases">
        <title>Whole genome sequence for Rhodospirillaceae sp. R148.</title>
        <authorList>
            <person name="Wang G."/>
        </authorList>
    </citation>
    <scope>NUCLEOTIDE SEQUENCE [LARGE SCALE GENOMIC DNA]</scope>
    <source>
        <strain evidence="2 3">R148</strain>
    </source>
</reference>
<dbReference type="SUPFAM" id="SSF55729">
    <property type="entry name" value="Acyl-CoA N-acyltransferases (Nat)"/>
    <property type="match status" value="1"/>
</dbReference>
<dbReference type="GO" id="GO:0016740">
    <property type="term" value="F:transferase activity"/>
    <property type="evidence" value="ECO:0007669"/>
    <property type="project" value="UniProtKB-KW"/>
</dbReference>
<proteinExistence type="predicted"/>
<keyword evidence="2" id="KW-0808">Transferase</keyword>
<protein>
    <submittedName>
        <fullName evidence="2">GNAT family N-acetyltransferase</fullName>
    </submittedName>
</protein>
<evidence type="ECO:0000313" key="3">
    <source>
        <dbReference type="Proteomes" id="UP000315252"/>
    </source>
</evidence>
<accession>A0A545TGA7</accession>
<keyword evidence="3" id="KW-1185">Reference proteome</keyword>
<dbReference type="Proteomes" id="UP000315252">
    <property type="component" value="Unassembled WGS sequence"/>
</dbReference>
<dbReference type="Pfam" id="PF13480">
    <property type="entry name" value="Acetyltransf_6"/>
    <property type="match status" value="1"/>
</dbReference>
<dbReference type="InterPro" id="IPR016181">
    <property type="entry name" value="Acyl_CoA_acyltransferase"/>
</dbReference>
<gene>
    <name evidence="2" type="ORF">FKG95_21765</name>
</gene>
<name>A0A545TGA7_9PROT</name>
<dbReference type="InterPro" id="IPR038740">
    <property type="entry name" value="BioF2-like_GNAT_dom"/>
</dbReference>
<organism evidence="2 3">
    <name type="scientific">Denitrobaculum tricleocarpae</name>
    <dbReference type="NCBI Taxonomy" id="2591009"/>
    <lineage>
        <taxon>Bacteria</taxon>
        <taxon>Pseudomonadati</taxon>
        <taxon>Pseudomonadota</taxon>
        <taxon>Alphaproteobacteria</taxon>
        <taxon>Rhodospirillales</taxon>
        <taxon>Rhodospirillaceae</taxon>
        <taxon>Denitrobaculum</taxon>
    </lineage>
</organism>
<evidence type="ECO:0000313" key="2">
    <source>
        <dbReference type="EMBL" id="TQV76262.1"/>
    </source>
</evidence>
<evidence type="ECO:0000259" key="1">
    <source>
        <dbReference type="Pfam" id="PF13480"/>
    </source>
</evidence>
<dbReference type="OrthoDB" id="8334427at2"/>
<sequence>MQSKLYKDLNDLPACYAALFEATARQNFYASRPWFRTLVETTREAGDGLQLYGLEDDAGAAVALLVARNGVGGIAGGRAGDPRALSGFSTMYTTHYLPLIHPTAVTPEAAAEGFARALAAEKPAWQVMNFDALDPAEPFFPAFETALRGAGFVVQSYAHFGNWYESTEGDSLESFMARRPSALRNTVKRKGRKLEKMEDVSFEIITDDEGVGRAMDAYDAIYANSWKEPEPFPEFTRRLVKEAAAAACLCMGTVFLGDRPAASQIWIVSGGRATIFKLAYDEEFKKLSAGSVLTVKLLEHVLNHNDIVEVDYGRGDDAYKKQWLSQRRERRGIVAFNPRTLTGAIGALRHVGGSRLKLWVGR</sequence>
<feature type="domain" description="BioF2-like acetyltransferase" evidence="1">
    <location>
        <begin position="183"/>
        <end position="321"/>
    </location>
</feature>
<dbReference type="AlphaFoldDB" id="A0A545TGA7"/>
<dbReference type="RefSeq" id="WP_142898525.1">
    <property type="nucleotide sequence ID" value="NZ_ML660059.1"/>
</dbReference>
<dbReference type="Gene3D" id="3.40.630.30">
    <property type="match status" value="1"/>
</dbReference>